<dbReference type="PANTHER" id="PTHR30408">
    <property type="entry name" value="TYPE-1 RESTRICTION ENZYME ECOKI SPECIFICITY PROTEIN"/>
    <property type="match status" value="1"/>
</dbReference>
<evidence type="ECO:0000256" key="2">
    <source>
        <dbReference type="ARBA" id="ARBA00022747"/>
    </source>
</evidence>
<organism evidence="5 6">
    <name type="scientific">Candidatus Protoclostridium stercorigallinarum</name>
    <dbReference type="NCBI Taxonomy" id="2838741"/>
    <lineage>
        <taxon>Bacteria</taxon>
        <taxon>Bacillati</taxon>
        <taxon>Bacillota</taxon>
        <taxon>Clostridia</taxon>
        <taxon>Candidatus Protoclostridium</taxon>
    </lineage>
</organism>
<dbReference type="Gene3D" id="1.10.287.1120">
    <property type="entry name" value="Bipartite methylase S protein"/>
    <property type="match status" value="1"/>
</dbReference>
<dbReference type="InterPro" id="IPR052021">
    <property type="entry name" value="Type-I_RS_S_subunit"/>
</dbReference>
<comment type="caution">
    <text evidence="5">The sequence shown here is derived from an EMBL/GenBank/DDBJ whole genome shotgun (WGS) entry which is preliminary data.</text>
</comment>
<dbReference type="Gene3D" id="3.90.220.20">
    <property type="entry name" value="DNA methylase specificity domains"/>
    <property type="match status" value="2"/>
</dbReference>
<dbReference type="InterPro" id="IPR000055">
    <property type="entry name" value="Restrct_endonuc_typeI_TRD"/>
</dbReference>
<gene>
    <name evidence="5" type="ORF">H9892_05330</name>
</gene>
<feature type="domain" description="Type I restriction modification DNA specificity" evidence="4">
    <location>
        <begin position="13"/>
        <end position="188"/>
    </location>
</feature>
<keyword evidence="3" id="KW-0238">DNA-binding</keyword>
<keyword evidence="5" id="KW-0255">Endonuclease</keyword>
<dbReference type="GO" id="GO:0004519">
    <property type="term" value="F:endonuclease activity"/>
    <property type="evidence" value="ECO:0007669"/>
    <property type="project" value="UniProtKB-KW"/>
</dbReference>
<sequence length="418" mass="47945">MKNSGIEWIGEIPDDWNLIRFKDICVNRKEIAGTQSSNFDRLALTLNGVIRRDKDDSDGLQPKEFDCYQIIHENDFIFKMIDLQNISTSRVGLSPYMGLVSPAYIRFSPRKEGQYNLFVYYFLMSLYYNCVYNNLGGNGVRSALNATDMGQFLIPFPSIDTQIHIVSMIENRCVAVDKLIENQQAQIEKLKEYKQSVITEAVTKGLDPSVPMKPSGVEWIGEVPINFSIQNIRSLFQIRKEVIGREPETVLSITQSGLKIKNVSENEGQMANSYANYQIVHIGDFAMNHMDLLTGGIGISKYEGVTSPDYRVFKIKKVSYIKKYFLYVFETYYRNKIFYAFGQGAANLGRWRLPAQNFYSIFIPVPSVKDQQQIADHLDKKCAEIDKLISVKQQKIEKLNEYKKSLIYEYVTGKKEVG</sequence>
<reference evidence="5" key="1">
    <citation type="journal article" date="2021" name="PeerJ">
        <title>Extensive microbial diversity within the chicken gut microbiome revealed by metagenomics and culture.</title>
        <authorList>
            <person name="Gilroy R."/>
            <person name="Ravi A."/>
            <person name="Getino M."/>
            <person name="Pursley I."/>
            <person name="Horton D.L."/>
            <person name="Alikhan N.F."/>
            <person name="Baker D."/>
            <person name="Gharbi K."/>
            <person name="Hall N."/>
            <person name="Watson M."/>
            <person name="Adriaenssens E.M."/>
            <person name="Foster-Nyarko E."/>
            <person name="Jarju S."/>
            <person name="Secka A."/>
            <person name="Antonio M."/>
            <person name="Oren A."/>
            <person name="Chaudhuri R.R."/>
            <person name="La Ragione R."/>
            <person name="Hildebrand F."/>
            <person name="Pallen M.J."/>
        </authorList>
    </citation>
    <scope>NUCLEOTIDE SEQUENCE</scope>
    <source>
        <strain evidence="5">12435</strain>
    </source>
</reference>
<dbReference type="GO" id="GO:0009307">
    <property type="term" value="P:DNA restriction-modification system"/>
    <property type="evidence" value="ECO:0007669"/>
    <property type="project" value="UniProtKB-KW"/>
</dbReference>
<dbReference type="InterPro" id="IPR044946">
    <property type="entry name" value="Restrct_endonuc_typeI_TRD_sf"/>
</dbReference>
<evidence type="ECO:0000259" key="4">
    <source>
        <dbReference type="Pfam" id="PF01420"/>
    </source>
</evidence>
<evidence type="ECO:0000313" key="5">
    <source>
        <dbReference type="EMBL" id="HIW02744.1"/>
    </source>
</evidence>
<dbReference type="Proteomes" id="UP000823990">
    <property type="component" value="Unassembled WGS sequence"/>
</dbReference>
<dbReference type="PANTHER" id="PTHR30408:SF12">
    <property type="entry name" value="TYPE I RESTRICTION ENZYME MJAVIII SPECIFICITY SUBUNIT"/>
    <property type="match status" value="1"/>
</dbReference>
<keyword evidence="5" id="KW-0378">Hydrolase</keyword>
<feature type="domain" description="Type I restriction modification DNA specificity" evidence="4">
    <location>
        <begin position="293"/>
        <end position="397"/>
    </location>
</feature>
<evidence type="ECO:0000256" key="3">
    <source>
        <dbReference type="ARBA" id="ARBA00023125"/>
    </source>
</evidence>
<keyword evidence="2" id="KW-0680">Restriction system</keyword>
<dbReference type="EC" id="3.1.21.-" evidence="5"/>
<comment type="similarity">
    <text evidence="1">Belongs to the type-I restriction system S methylase family.</text>
</comment>
<dbReference type="AlphaFoldDB" id="A0A9D1Q1T6"/>
<accession>A0A9D1Q1T6</accession>
<dbReference type="Pfam" id="PF01420">
    <property type="entry name" value="Methylase_S"/>
    <property type="match status" value="2"/>
</dbReference>
<dbReference type="EMBL" id="DXHS01000083">
    <property type="protein sequence ID" value="HIW02744.1"/>
    <property type="molecule type" value="Genomic_DNA"/>
</dbReference>
<keyword evidence="5" id="KW-0540">Nuclease</keyword>
<reference evidence="5" key="2">
    <citation type="submission" date="2021-04" db="EMBL/GenBank/DDBJ databases">
        <authorList>
            <person name="Gilroy R."/>
        </authorList>
    </citation>
    <scope>NUCLEOTIDE SEQUENCE</scope>
    <source>
        <strain evidence="5">12435</strain>
    </source>
</reference>
<dbReference type="GO" id="GO:0016787">
    <property type="term" value="F:hydrolase activity"/>
    <property type="evidence" value="ECO:0007669"/>
    <property type="project" value="UniProtKB-KW"/>
</dbReference>
<evidence type="ECO:0000313" key="6">
    <source>
        <dbReference type="Proteomes" id="UP000823990"/>
    </source>
</evidence>
<proteinExistence type="inferred from homology"/>
<evidence type="ECO:0000256" key="1">
    <source>
        <dbReference type="ARBA" id="ARBA00010923"/>
    </source>
</evidence>
<protein>
    <submittedName>
        <fullName evidence="5">Restriction endonuclease subunit S</fullName>
        <ecNumber evidence="5">3.1.21.-</ecNumber>
    </submittedName>
</protein>
<dbReference type="GO" id="GO:0003677">
    <property type="term" value="F:DNA binding"/>
    <property type="evidence" value="ECO:0007669"/>
    <property type="project" value="UniProtKB-KW"/>
</dbReference>
<name>A0A9D1Q1T6_9FIRM</name>
<dbReference type="SUPFAM" id="SSF116734">
    <property type="entry name" value="DNA methylase specificity domain"/>
    <property type="match status" value="2"/>
</dbReference>